<organism evidence="1 2">
    <name type="scientific">Hahella chejuensis (strain KCTC 2396)</name>
    <dbReference type="NCBI Taxonomy" id="349521"/>
    <lineage>
        <taxon>Bacteria</taxon>
        <taxon>Pseudomonadati</taxon>
        <taxon>Pseudomonadota</taxon>
        <taxon>Gammaproteobacteria</taxon>
        <taxon>Oceanospirillales</taxon>
        <taxon>Hahellaceae</taxon>
        <taxon>Hahella</taxon>
    </lineage>
</organism>
<dbReference type="HOGENOM" id="CLU_1169360_0_0_6"/>
<dbReference type="AlphaFoldDB" id="Q2SKM5"/>
<dbReference type="Proteomes" id="UP000000238">
    <property type="component" value="Chromosome"/>
</dbReference>
<accession>Q2SKM5</accession>
<keyword evidence="2" id="KW-1185">Reference proteome</keyword>
<gene>
    <name evidence="1" type="ordered locus">HCH_01965</name>
</gene>
<name>Q2SKM5_HAHCH</name>
<reference evidence="1 2" key="1">
    <citation type="journal article" date="2005" name="Nucleic Acids Res.">
        <title>Genomic blueprint of Hahella chejuensis, a marine microbe producing an algicidal agent.</title>
        <authorList>
            <person name="Jeong H."/>
            <person name="Yim J.H."/>
            <person name="Lee C."/>
            <person name="Choi S.-H."/>
            <person name="Park Y.K."/>
            <person name="Yoon S.H."/>
            <person name="Hur C.-G."/>
            <person name="Kang H.-Y."/>
            <person name="Kim D."/>
            <person name="Lee H.H."/>
            <person name="Park K.H."/>
            <person name="Park S.-H."/>
            <person name="Park H.-S."/>
            <person name="Lee H.K."/>
            <person name="Oh T.K."/>
            <person name="Kim J.F."/>
        </authorList>
    </citation>
    <scope>NUCLEOTIDE SEQUENCE [LARGE SCALE GENOMIC DNA]</scope>
    <source>
        <strain evidence="1 2">KCTC 2396</strain>
    </source>
</reference>
<dbReference type="eggNOG" id="ENOG5030BW7">
    <property type="taxonomic scope" value="Bacteria"/>
</dbReference>
<evidence type="ECO:0000313" key="2">
    <source>
        <dbReference type="Proteomes" id="UP000000238"/>
    </source>
</evidence>
<dbReference type="EMBL" id="CP000155">
    <property type="protein sequence ID" value="ABC28799.1"/>
    <property type="molecule type" value="Genomic_DNA"/>
</dbReference>
<dbReference type="STRING" id="349521.HCH_01965"/>
<sequence length="237" mass="28031">MSYSEHYIDSHHFTYGASHFRGGQLPSIKSLLNKQLVRVRGYQKFIPEYPQVRCLPLEFFYTCYHCICAMDAKLFEDITNRGSRSLAWASWLALVTPYPESYMLQQLEQIIEKNSDYSDFYILTMAIRRLEEQTPECQETADMFSEYGSFITLLPRIKIPLRPSPTEHYFKQRRHRAETIANIYKNKGTDTAIAYIKSLPVQEEDMDYKEWLRLQALREEHQHKNSSFLAKLLHHTT</sequence>
<dbReference type="KEGG" id="hch:HCH_01965"/>
<proteinExistence type="predicted"/>
<protein>
    <submittedName>
        <fullName evidence="1">Uncharacterized protein</fullName>
    </submittedName>
</protein>
<evidence type="ECO:0000313" key="1">
    <source>
        <dbReference type="EMBL" id="ABC28799.1"/>
    </source>
</evidence>